<proteinExistence type="predicted"/>
<dbReference type="EMBL" id="JAMBOL010000011">
    <property type="protein sequence ID" value="MCM3714972.1"/>
    <property type="molecule type" value="Genomic_DNA"/>
</dbReference>
<dbReference type="AlphaFoldDB" id="A0A9X2DT41"/>
<gene>
    <name evidence="2" type="ORF">M3202_12860</name>
</gene>
<evidence type="ECO:0000256" key="1">
    <source>
        <dbReference type="SAM" id="MobiDB-lite"/>
    </source>
</evidence>
<feature type="region of interest" description="Disordered" evidence="1">
    <location>
        <begin position="45"/>
        <end position="66"/>
    </location>
</feature>
<dbReference type="Proteomes" id="UP001139179">
    <property type="component" value="Unassembled WGS sequence"/>
</dbReference>
<organism evidence="2 3">
    <name type="scientific">Halalkalibacter oceani</name>
    <dbReference type="NCBI Taxonomy" id="1653776"/>
    <lineage>
        <taxon>Bacteria</taxon>
        <taxon>Bacillati</taxon>
        <taxon>Bacillota</taxon>
        <taxon>Bacilli</taxon>
        <taxon>Bacillales</taxon>
        <taxon>Bacillaceae</taxon>
        <taxon>Halalkalibacter</taxon>
    </lineage>
</organism>
<reference evidence="2" key="1">
    <citation type="submission" date="2022-05" db="EMBL/GenBank/DDBJ databases">
        <title>Comparative Genomics of Spacecraft Associated Microbes.</title>
        <authorList>
            <person name="Tran M.T."/>
            <person name="Wright A."/>
            <person name="Seuylemezian A."/>
            <person name="Eisen J."/>
            <person name="Coil D."/>
        </authorList>
    </citation>
    <scope>NUCLEOTIDE SEQUENCE</scope>
    <source>
        <strain evidence="2">214.1.1</strain>
    </source>
</reference>
<evidence type="ECO:0000313" key="3">
    <source>
        <dbReference type="Proteomes" id="UP001139179"/>
    </source>
</evidence>
<sequence>MAHLIKLEDYISRYQFDLHRYPSQFSRMKKERWYYVKSEWEQARHPSLQVEDEPEEEEAGSKGEGIFSQALQRLKGWRRSAVEEDPWEEAPPSDDELPPKSLEQVKQEFLDELYKSQLRWASSSLLEESTLHPRYKADKWLRFFCQHIPDNYFLLYKPVLFMKKAPIELDIMLISPTEIICLTMLEGSELSVFEASSDRFWIEYVDKTRKKRVSPLISLGRMSRVLTTILEEAGLSYPIRKVVLSPSSMIDHKLQGAKLDLIDRRGFDAWHQRLRKHPSPLKHQQMKVTAAILSYCHTVSSETVQEDDEQFIDEQLK</sequence>
<comment type="caution">
    <text evidence="2">The sequence shown here is derived from an EMBL/GenBank/DDBJ whole genome shotgun (WGS) entry which is preliminary data.</text>
</comment>
<name>A0A9X2DT41_9BACI</name>
<protein>
    <submittedName>
        <fullName evidence="2">NERD domain-containing protein</fullName>
    </submittedName>
</protein>
<evidence type="ECO:0000313" key="2">
    <source>
        <dbReference type="EMBL" id="MCM3714972.1"/>
    </source>
</evidence>
<accession>A0A9X2DT41</accession>
<dbReference type="RefSeq" id="WP_251223741.1">
    <property type="nucleotide sequence ID" value="NZ_JAMBOL010000011.1"/>
</dbReference>
<keyword evidence="3" id="KW-1185">Reference proteome</keyword>